<proteinExistence type="inferred from homology"/>
<name>A0A7Y9I7Y2_9ACTN</name>
<comment type="cofactor">
    <cofactor evidence="1">
        <name>[4Fe-4S] cluster</name>
        <dbReference type="ChEBI" id="CHEBI:49883"/>
    </cofactor>
</comment>
<evidence type="ECO:0000256" key="7">
    <source>
        <dbReference type="ARBA" id="ARBA00023014"/>
    </source>
</evidence>
<evidence type="ECO:0000256" key="2">
    <source>
        <dbReference type="ARBA" id="ARBA00004496"/>
    </source>
</evidence>
<evidence type="ECO:0000256" key="11">
    <source>
        <dbReference type="ARBA" id="ARBA00023163"/>
    </source>
</evidence>
<dbReference type="GO" id="GO:0047134">
    <property type="term" value="F:protein-disulfide reductase [NAD(P)H] activity"/>
    <property type="evidence" value="ECO:0007669"/>
    <property type="project" value="TreeGrafter"/>
</dbReference>
<keyword evidence="4" id="KW-0004">4Fe-4S</keyword>
<dbReference type="EMBL" id="JACCBU010000001">
    <property type="protein sequence ID" value="NYE71710.1"/>
    <property type="molecule type" value="Genomic_DNA"/>
</dbReference>
<evidence type="ECO:0000256" key="1">
    <source>
        <dbReference type="ARBA" id="ARBA00001966"/>
    </source>
</evidence>
<dbReference type="PANTHER" id="PTHR38839">
    <property type="entry name" value="TRANSCRIPTIONAL REGULATOR WHID-RELATED"/>
    <property type="match status" value="1"/>
</dbReference>
<evidence type="ECO:0000256" key="8">
    <source>
        <dbReference type="ARBA" id="ARBA00023015"/>
    </source>
</evidence>
<keyword evidence="5" id="KW-0479">Metal-binding</keyword>
<evidence type="ECO:0000256" key="5">
    <source>
        <dbReference type="ARBA" id="ARBA00022723"/>
    </source>
</evidence>
<comment type="similarity">
    <text evidence="3">Belongs to the WhiB family.</text>
</comment>
<dbReference type="GO" id="GO:0045892">
    <property type="term" value="P:negative regulation of DNA-templated transcription"/>
    <property type="evidence" value="ECO:0007669"/>
    <property type="project" value="TreeGrafter"/>
</dbReference>
<evidence type="ECO:0000256" key="6">
    <source>
        <dbReference type="ARBA" id="ARBA00023004"/>
    </source>
</evidence>
<dbReference type="GO" id="GO:0003677">
    <property type="term" value="F:DNA binding"/>
    <property type="evidence" value="ECO:0007669"/>
    <property type="project" value="UniProtKB-KW"/>
</dbReference>
<comment type="subcellular location">
    <subcellularLocation>
        <location evidence="2">Cytoplasm</location>
    </subcellularLocation>
</comment>
<keyword evidence="9" id="KW-0238">DNA-binding</keyword>
<evidence type="ECO:0000256" key="9">
    <source>
        <dbReference type="ARBA" id="ARBA00023125"/>
    </source>
</evidence>
<accession>A0A7Y9I7Y2</accession>
<keyword evidence="7" id="KW-0411">Iron-sulfur</keyword>
<dbReference type="AlphaFoldDB" id="A0A7Y9I7Y2"/>
<keyword evidence="10" id="KW-1015">Disulfide bond</keyword>
<evidence type="ECO:0000256" key="4">
    <source>
        <dbReference type="ARBA" id="ARBA00022485"/>
    </source>
</evidence>
<dbReference type="Proteomes" id="UP000569914">
    <property type="component" value="Unassembled WGS sequence"/>
</dbReference>
<reference evidence="13 14" key="1">
    <citation type="submission" date="2020-07" db="EMBL/GenBank/DDBJ databases">
        <title>Sequencing the genomes of 1000 actinobacteria strains.</title>
        <authorList>
            <person name="Klenk H.-P."/>
        </authorList>
    </citation>
    <scope>NUCLEOTIDE SEQUENCE [LARGE SCALE GENOMIC DNA]</scope>
    <source>
        <strain evidence="13 14">DSM 22083</strain>
    </source>
</reference>
<evidence type="ECO:0000256" key="10">
    <source>
        <dbReference type="ARBA" id="ARBA00023157"/>
    </source>
</evidence>
<evidence type="ECO:0000256" key="3">
    <source>
        <dbReference type="ARBA" id="ARBA00006597"/>
    </source>
</evidence>
<dbReference type="RefSeq" id="WP_179752048.1">
    <property type="nucleotide sequence ID" value="NZ_JACCBU010000001.1"/>
</dbReference>
<comment type="caution">
    <text evidence="13">The sequence shown here is derived from an EMBL/GenBank/DDBJ whole genome shotgun (WGS) entry which is preliminary data.</text>
</comment>
<evidence type="ECO:0000259" key="12">
    <source>
        <dbReference type="PROSITE" id="PS51674"/>
    </source>
</evidence>
<dbReference type="GO" id="GO:0045454">
    <property type="term" value="P:cell redox homeostasis"/>
    <property type="evidence" value="ECO:0007669"/>
    <property type="project" value="TreeGrafter"/>
</dbReference>
<gene>
    <name evidence="13" type="ORF">BKA15_003039</name>
</gene>
<dbReference type="InterPro" id="IPR034768">
    <property type="entry name" value="4FE4S_WBL"/>
</dbReference>
<dbReference type="Pfam" id="PF02467">
    <property type="entry name" value="Whib"/>
    <property type="match status" value="1"/>
</dbReference>
<keyword evidence="8" id="KW-0805">Transcription regulation</keyword>
<dbReference type="GO" id="GO:0005737">
    <property type="term" value="C:cytoplasm"/>
    <property type="evidence" value="ECO:0007669"/>
    <property type="project" value="UniProtKB-SubCell"/>
</dbReference>
<dbReference type="GO" id="GO:0051539">
    <property type="term" value="F:4 iron, 4 sulfur cluster binding"/>
    <property type="evidence" value="ECO:0007669"/>
    <property type="project" value="UniProtKB-KW"/>
</dbReference>
<keyword evidence="11" id="KW-0804">Transcription</keyword>
<feature type="domain" description="4Fe-4S Wbl-type" evidence="12">
    <location>
        <begin position="37"/>
        <end position="96"/>
    </location>
</feature>
<keyword evidence="6" id="KW-0408">Iron</keyword>
<evidence type="ECO:0000313" key="14">
    <source>
        <dbReference type="Proteomes" id="UP000569914"/>
    </source>
</evidence>
<keyword evidence="14" id="KW-1185">Reference proteome</keyword>
<dbReference type="PROSITE" id="PS51674">
    <property type="entry name" value="4FE4S_WBL"/>
    <property type="match status" value="1"/>
</dbReference>
<organism evidence="13 14">
    <name type="scientific">Microlunatus parietis</name>
    <dbReference type="NCBI Taxonomy" id="682979"/>
    <lineage>
        <taxon>Bacteria</taxon>
        <taxon>Bacillati</taxon>
        <taxon>Actinomycetota</taxon>
        <taxon>Actinomycetes</taxon>
        <taxon>Propionibacteriales</taxon>
        <taxon>Propionibacteriaceae</taxon>
        <taxon>Microlunatus</taxon>
    </lineage>
</organism>
<protein>
    <recommendedName>
        <fullName evidence="12">4Fe-4S Wbl-type domain-containing protein</fullName>
    </recommendedName>
</protein>
<dbReference type="GO" id="GO:0046872">
    <property type="term" value="F:metal ion binding"/>
    <property type="evidence" value="ECO:0007669"/>
    <property type="project" value="UniProtKB-KW"/>
</dbReference>
<dbReference type="InterPro" id="IPR003482">
    <property type="entry name" value="Whib"/>
</dbReference>
<sequence>MITEPVQLPLPFLPGLLAHHRAVLVEVASGSWQRRAACRDGRPDDWFPEDEQDGSAAFEPRRVCGGCPVARQCLSWALLADEQGIWGGTTGTERDAILADLGSGLPLGRVPATEALAA</sequence>
<evidence type="ECO:0000313" key="13">
    <source>
        <dbReference type="EMBL" id="NYE71710.1"/>
    </source>
</evidence>